<dbReference type="NCBIfam" id="TIGR00756">
    <property type="entry name" value="PPR"/>
    <property type="match status" value="1"/>
</dbReference>
<dbReference type="Pfam" id="PF01535">
    <property type="entry name" value="PPR"/>
    <property type="match status" value="2"/>
</dbReference>
<dbReference type="InterPro" id="IPR002885">
    <property type="entry name" value="PPR_rpt"/>
</dbReference>
<dbReference type="OrthoDB" id="1890565at2759"/>
<keyword evidence="4" id="KW-1185">Reference proteome</keyword>
<evidence type="ECO:0000313" key="4">
    <source>
        <dbReference type="Proteomes" id="UP000585474"/>
    </source>
</evidence>
<evidence type="ECO:0000256" key="2">
    <source>
        <dbReference type="ARBA" id="ARBA00022737"/>
    </source>
</evidence>
<evidence type="ECO:0000313" key="3">
    <source>
        <dbReference type="EMBL" id="GFY99051.1"/>
    </source>
</evidence>
<accession>A0A7J0FK21</accession>
<dbReference type="GO" id="GO:0003729">
    <property type="term" value="F:mRNA binding"/>
    <property type="evidence" value="ECO:0007669"/>
    <property type="project" value="UniProtKB-ARBA"/>
</dbReference>
<proteinExistence type="inferred from homology"/>
<comment type="similarity">
    <text evidence="1">Belongs to the PPR family. P subfamily.</text>
</comment>
<evidence type="ECO:0000256" key="1">
    <source>
        <dbReference type="ARBA" id="ARBA00007626"/>
    </source>
</evidence>
<dbReference type="Proteomes" id="UP000585474">
    <property type="component" value="Unassembled WGS sequence"/>
</dbReference>
<gene>
    <name evidence="3" type="ORF">Acr_13g0004520</name>
</gene>
<sequence length="244" mass="28292">MSEWMSNKRYLDLSPGDVAVRLDLISKIHGLEQAEKYFSNIPITLRDLRVYGALFNGYAHAKSLEKEDATMQKRRELGFVTTSLPYNVIRTLYADMEGMDKLLMKMEVDPDVNMDWYSYIVAANGYLRASCIGKKNEVYRIWDLYKKTGKVYNMSYLSMISALAKLDDLDGAEKIWEEWQAKKEHFDFRVPNLVIKAYCKKSLLGKAKSILNRLVERVVRSPLEAYGSTWPLGYQEDHQMEKAL</sequence>
<protein>
    <submittedName>
        <fullName evidence="3">Tetratricopeptide repeat (TPR)-like superfamily protein</fullName>
    </submittedName>
</protein>
<dbReference type="Gene3D" id="1.25.40.10">
    <property type="entry name" value="Tetratricopeptide repeat domain"/>
    <property type="match status" value="1"/>
</dbReference>
<keyword evidence="2" id="KW-0677">Repeat</keyword>
<dbReference type="EMBL" id="BJWL01000013">
    <property type="protein sequence ID" value="GFY99051.1"/>
    <property type="molecule type" value="Genomic_DNA"/>
</dbReference>
<comment type="caution">
    <text evidence="3">The sequence shown here is derived from an EMBL/GenBank/DDBJ whole genome shotgun (WGS) entry which is preliminary data.</text>
</comment>
<reference evidence="3 4" key="1">
    <citation type="submission" date="2019-07" db="EMBL/GenBank/DDBJ databases">
        <title>De Novo Assembly of kiwifruit Actinidia rufa.</title>
        <authorList>
            <person name="Sugita-Konishi S."/>
            <person name="Sato K."/>
            <person name="Mori E."/>
            <person name="Abe Y."/>
            <person name="Kisaki G."/>
            <person name="Hamano K."/>
            <person name="Suezawa K."/>
            <person name="Otani M."/>
            <person name="Fukuda T."/>
            <person name="Manabe T."/>
            <person name="Gomi K."/>
            <person name="Tabuchi M."/>
            <person name="Akimitsu K."/>
            <person name="Kataoka I."/>
        </authorList>
    </citation>
    <scope>NUCLEOTIDE SEQUENCE [LARGE SCALE GENOMIC DNA]</scope>
    <source>
        <strain evidence="4">cv. Fuchu</strain>
    </source>
</reference>
<name>A0A7J0FK21_9ERIC</name>
<dbReference type="GO" id="GO:0005739">
    <property type="term" value="C:mitochondrion"/>
    <property type="evidence" value="ECO:0007669"/>
    <property type="project" value="TreeGrafter"/>
</dbReference>
<dbReference type="PANTHER" id="PTHR45717:SF10">
    <property type="entry name" value="OS10G0501000 PROTEIN"/>
    <property type="match status" value="1"/>
</dbReference>
<dbReference type="InterPro" id="IPR011990">
    <property type="entry name" value="TPR-like_helical_dom_sf"/>
</dbReference>
<dbReference type="AlphaFoldDB" id="A0A7J0FK21"/>
<organism evidence="3 4">
    <name type="scientific">Actinidia rufa</name>
    <dbReference type="NCBI Taxonomy" id="165716"/>
    <lineage>
        <taxon>Eukaryota</taxon>
        <taxon>Viridiplantae</taxon>
        <taxon>Streptophyta</taxon>
        <taxon>Embryophyta</taxon>
        <taxon>Tracheophyta</taxon>
        <taxon>Spermatophyta</taxon>
        <taxon>Magnoliopsida</taxon>
        <taxon>eudicotyledons</taxon>
        <taxon>Gunneridae</taxon>
        <taxon>Pentapetalae</taxon>
        <taxon>asterids</taxon>
        <taxon>Ericales</taxon>
        <taxon>Actinidiaceae</taxon>
        <taxon>Actinidia</taxon>
    </lineage>
</organism>
<dbReference type="PANTHER" id="PTHR45717">
    <property type="entry name" value="OS12G0527900 PROTEIN"/>
    <property type="match status" value="1"/>
</dbReference>